<dbReference type="PROSITE" id="PS51273">
    <property type="entry name" value="GATASE_TYPE_1"/>
    <property type="match status" value="1"/>
</dbReference>
<dbReference type="CDD" id="cd01745">
    <property type="entry name" value="GATase1_2"/>
    <property type="match status" value="1"/>
</dbReference>
<dbReference type="GO" id="GO:0005829">
    <property type="term" value="C:cytosol"/>
    <property type="evidence" value="ECO:0007669"/>
    <property type="project" value="TreeGrafter"/>
</dbReference>
<dbReference type="PANTHER" id="PTHR43235">
    <property type="entry name" value="GLUTAMINE AMIDOTRANSFERASE PB2B2.05-RELATED"/>
    <property type="match status" value="1"/>
</dbReference>
<dbReference type="GO" id="GO:0006598">
    <property type="term" value="P:polyamine catabolic process"/>
    <property type="evidence" value="ECO:0007669"/>
    <property type="project" value="TreeGrafter"/>
</dbReference>
<name>A0A1I4I451_9FIRM</name>
<dbReference type="InterPro" id="IPR029062">
    <property type="entry name" value="Class_I_gatase-like"/>
</dbReference>
<dbReference type="InterPro" id="IPR044668">
    <property type="entry name" value="PuuD-like"/>
</dbReference>
<dbReference type="Pfam" id="PF07722">
    <property type="entry name" value="Peptidase_C26"/>
    <property type="match status" value="1"/>
</dbReference>
<dbReference type="Gene3D" id="3.40.50.880">
    <property type="match status" value="1"/>
</dbReference>
<organism evidence="1 2">
    <name type="scientific">Pelosinus propionicus DSM 13327</name>
    <dbReference type="NCBI Taxonomy" id="1123291"/>
    <lineage>
        <taxon>Bacteria</taxon>
        <taxon>Bacillati</taxon>
        <taxon>Bacillota</taxon>
        <taxon>Negativicutes</taxon>
        <taxon>Selenomonadales</taxon>
        <taxon>Sporomusaceae</taxon>
        <taxon>Pelosinus</taxon>
    </lineage>
</organism>
<dbReference type="PANTHER" id="PTHR43235:SF1">
    <property type="entry name" value="GLUTAMINE AMIDOTRANSFERASE PB2B2.05-RELATED"/>
    <property type="match status" value="1"/>
</dbReference>
<dbReference type="AlphaFoldDB" id="A0A1I4I451"/>
<gene>
    <name evidence="1" type="ORF">SAMN04490355_100695</name>
</gene>
<accession>A0A1I4I451</accession>
<dbReference type="EMBL" id="FOTS01000006">
    <property type="protein sequence ID" value="SFL48887.1"/>
    <property type="molecule type" value="Genomic_DNA"/>
</dbReference>
<dbReference type="STRING" id="1123291.SAMN04490355_100695"/>
<keyword evidence="1" id="KW-0808">Transferase</keyword>
<reference evidence="2" key="1">
    <citation type="submission" date="2016-10" db="EMBL/GenBank/DDBJ databases">
        <authorList>
            <person name="Varghese N."/>
            <person name="Submissions S."/>
        </authorList>
    </citation>
    <scope>NUCLEOTIDE SEQUENCE [LARGE SCALE GENOMIC DNA]</scope>
    <source>
        <strain evidence="2">DSM 13327</strain>
    </source>
</reference>
<keyword evidence="1" id="KW-0315">Glutamine amidotransferase</keyword>
<dbReference type="Proteomes" id="UP000199520">
    <property type="component" value="Unassembled WGS sequence"/>
</dbReference>
<dbReference type="InterPro" id="IPR011697">
    <property type="entry name" value="Peptidase_C26"/>
</dbReference>
<dbReference type="RefSeq" id="WP_245754818.1">
    <property type="nucleotide sequence ID" value="NZ_FOTS01000006.1"/>
</dbReference>
<evidence type="ECO:0000313" key="1">
    <source>
        <dbReference type="EMBL" id="SFL48887.1"/>
    </source>
</evidence>
<dbReference type="SUPFAM" id="SSF52317">
    <property type="entry name" value="Class I glutamine amidotransferase-like"/>
    <property type="match status" value="1"/>
</dbReference>
<evidence type="ECO:0000313" key="2">
    <source>
        <dbReference type="Proteomes" id="UP000199520"/>
    </source>
</evidence>
<protein>
    <submittedName>
        <fullName evidence="1">Putative glutamine amidotransferase</fullName>
    </submittedName>
</protein>
<proteinExistence type="predicted"/>
<dbReference type="GO" id="GO:0016740">
    <property type="term" value="F:transferase activity"/>
    <property type="evidence" value="ECO:0007669"/>
    <property type="project" value="UniProtKB-KW"/>
</dbReference>
<sequence length="244" mass="27411">MTIPIVGISASMLITEDGSCLGNEQAYVNKYYVKALAAVGAAPLLLPIVEKNDLLIRAQLRQVDCLLLSGGYDINPLLYGEEPLPELEYIMPERDEYEVKLIQMALEMNKPILGICRGMQILNVACGGTLYQDLNQFSLKHFKHQQKSKTDTASHTVEFIPNTKLHRIMGVDTTKINTFYHQAIKDTAPNFIINGKAKDGIIEGIEKTGENFVMGVQWHPEMMMEKDVSMLKIFQSFIGFVKQL</sequence>
<keyword evidence="2" id="KW-1185">Reference proteome</keyword>
<dbReference type="GO" id="GO:0033969">
    <property type="term" value="F:gamma-glutamyl-gamma-aminobutyrate hydrolase activity"/>
    <property type="evidence" value="ECO:0007669"/>
    <property type="project" value="TreeGrafter"/>
</dbReference>